<sequence length="62" mass="6835">PAVSEPEGELPTEPPYLYVAKIEVSDLDAMMNFLGTDAGKEFVKSWSVYIDPTAIFTMGHEV</sequence>
<dbReference type="EMBL" id="BARU01025864">
    <property type="protein sequence ID" value="GAH71468.1"/>
    <property type="molecule type" value="Genomic_DNA"/>
</dbReference>
<name>X1JNW9_9ZZZZ</name>
<gene>
    <name evidence="1" type="ORF">S03H2_41629</name>
</gene>
<protein>
    <recommendedName>
        <fullName evidence="2">EthD domain-containing protein</fullName>
    </recommendedName>
</protein>
<evidence type="ECO:0008006" key="2">
    <source>
        <dbReference type="Google" id="ProtNLM"/>
    </source>
</evidence>
<comment type="caution">
    <text evidence="1">The sequence shown here is derived from an EMBL/GenBank/DDBJ whole genome shotgun (WGS) entry which is preliminary data.</text>
</comment>
<dbReference type="AlphaFoldDB" id="X1JNW9"/>
<proteinExistence type="predicted"/>
<accession>X1JNW9</accession>
<organism evidence="1">
    <name type="scientific">marine sediment metagenome</name>
    <dbReference type="NCBI Taxonomy" id="412755"/>
    <lineage>
        <taxon>unclassified sequences</taxon>
        <taxon>metagenomes</taxon>
        <taxon>ecological metagenomes</taxon>
    </lineage>
</organism>
<evidence type="ECO:0000313" key="1">
    <source>
        <dbReference type="EMBL" id="GAH71468.1"/>
    </source>
</evidence>
<dbReference type="Gene3D" id="3.30.70.100">
    <property type="match status" value="1"/>
</dbReference>
<feature type="non-terminal residue" evidence="1">
    <location>
        <position position="1"/>
    </location>
</feature>
<reference evidence="1" key="1">
    <citation type="journal article" date="2014" name="Front. Microbiol.">
        <title>High frequency of phylogenetically diverse reductive dehalogenase-homologous genes in deep subseafloor sedimentary metagenomes.</title>
        <authorList>
            <person name="Kawai M."/>
            <person name="Futagami T."/>
            <person name="Toyoda A."/>
            <person name="Takaki Y."/>
            <person name="Nishi S."/>
            <person name="Hori S."/>
            <person name="Arai W."/>
            <person name="Tsubouchi T."/>
            <person name="Morono Y."/>
            <person name="Uchiyama I."/>
            <person name="Ito T."/>
            <person name="Fujiyama A."/>
            <person name="Inagaki F."/>
            <person name="Takami H."/>
        </authorList>
    </citation>
    <scope>NUCLEOTIDE SEQUENCE</scope>
    <source>
        <strain evidence="1">Expedition CK06-06</strain>
    </source>
</reference>